<feature type="transmembrane region" description="Helical" evidence="1">
    <location>
        <begin position="21"/>
        <end position="44"/>
    </location>
</feature>
<keyword evidence="3" id="KW-1185">Reference proteome</keyword>
<comment type="caution">
    <text evidence="2">The sequence shown here is derived from an EMBL/GenBank/DDBJ whole genome shotgun (WGS) entry which is preliminary data.</text>
</comment>
<feature type="transmembrane region" description="Helical" evidence="1">
    <location>
        <begin position="50"/>
        <end position="73"/>
    </location>
</feature>
<dbReference type="Proteomes" id="UP001190700">
    <property type="component" value="Unassembled WGS sequence"/>
</dbReference>
<accession>A0AAE0FRJ9</accession>
<organism evidence="2 3">
    <name type="scientific">Cymbomonas tetramitiformis</name>
    <dbReference type="NCBI Taxonomy" id="36881"/>
    <lineage>
        <taxon>Eukaryota</taxon>
        <taxon>Viridiplantae</taxon>
        <taxon>Chlorophyta</taxon>
        <taxon>Pyramimonadophyceae</taxon>
        <taxon>Pyramimonadales</taxon>
        <taxon>Pyramimonadaceae</taxon>
        <taxon>Cymbomonas</taxon>
    </lineage>
</organism>
<keyword evidence="1" id="KW-1133">Transmembrane helix</keyword>
<gene>
    <name evidence="2" type="ORF">CYMTET_26707</name>
</gene>
<sequence>MVELNGFAFLIYVVSRRIGRWCVVGVVVVFLVVGVVVVVVVVVVEVVAVAVAVAVAVVVVVVKTFGCFGFGYIRTQPQNARCLHKRFSVLGSVPFHVSTEVPPMGCANSSAKSRLAVAATAAPITGEVFGGASVGHYATTGGCTGYCLTSAGLRWCHGTGHCLTSAGLRWPYRAWKEKYGVCDAVITSPWFAVLDIALPLAVLATIFTKKLYPIRRPTALSSPDILELACSTHESETFAYVKYADTDAVIISPDQKAMLLALRDADSDPADFPSDAFMDEPDPATYRQARVSPNWRQWHKAIQSEIDGILQPDRADPVTAFVPPGSTVLPSFRRGTSIP</sequence>
<name>A0AAE0FRJ9_9CHLO</name>
<evidence type="ECO:0000256" key="1">
    <source>
        <dbReference type="SAM" id="Phobius"/>
    </source>
</evidence>
<reference evidence="2 3" key="1">
    <citation type="journal article" date="2015" name="Genome Biol. Evol.">
        <title>Comparative Genomics of a Bacterivorous Green Alga Reveals Evolutionary Causalities and Consequences of Phago-Mixotrophic Mode of Nutrition.</title>
        <authorList>
            <person name="Burns J.A."/>
            <person name="Paasch A."/>
            <person name="Narechania A."/>
            <person name="Kim E."/>
        </authorList>
    </citation>
    <scope>NUCLEOTIDE SEQUENCE [LARGE SCALE GENOMIC DNA]</scope>
    <source>
        <strain evidence="2 3">PLY_AMNH</strain>
    </source>
</reference>
<protein>
    <submittedName>
        <fullName evidence="2">Uncharacterized protein</fullName>
    </submittedName>
</protein>
<keyword evidence="1" id="KW-0812">Transmembrane</keyword>
<keyword evidence="1" id="KW-0472">Membrane</keyword>
<dbReference type="EMBL" id="LGRX02014470">
    <property type="protein sequence ID" value="KAK3264565.1"/>
    <property type="molecule type" value="Genomic_DNA"/>
</dbReference>
<evidence type="ECO:0000313" key="3">
    <source>
        <dbReference type="Proteomes" id="UP001190700"/>
    </source>
</evidence>
<dbReference type="AlphaFoldDB" id="A0AAE0FRJ9"/>
<proteinExistence type="predicted"/>
<evidence type="ECO:0000313" key="2">
    <source>
        <dbReference type="EMBL" id="KAK3264565.1"/>
    </source>
</evidence>